<accession>A0A0G0YJX9</accession>
<keyword evidence="4 6" id="KW-1133">Transmembrane helix</keyword>
<dbReference type="Proteomes" id="UP000033869">
    <property type="component" value="Unassembled WGS sequence"/>
</dbReference>
<feature type="transmembrane region" description="Helical" evidence="6">
    <location>
        <begin position="35"/>
        <end position="53"/>
    </location>
</feature>
<proteinExistence type="predicted"/>
<dbReference type="PANTHER" id="PTHR37820:SF1">
    <property type="entry name" value="CELL DIVISION PROTEIN FTSQ"/>
    <property type="match status" value="1"/>
</dbReference>
<dbReference type="GO" id="GO:0051301">
    <property type="term" value="P:cell division"/>
    <property type="evidence" value="ECO:0007669"/>
    <property type="project" value="UniProtKB-KW"/>
</dbReference>
<dbReference type="InterPro" id="IPR050487">
    <property type="entry name" value="FtsQ_DivIB"/>
</dbReference>
<evidence type="ECO:0000256" key="5">
    <source>
        <dbReference type="ARBA" id="ARBA00023306"/>
    </source>
</evidence>
<evidence type="ECO:0000313" key="9">
    <source>
        <dbReference type="Proteomes" id="UP000033869"/>
    </source>
</evidence>
<keyword evidence="5" id="KW-0131">Cell cycle</keyword>
<evidence type="ECO:0000256" key="4">
    <source>
        <dbReference type="ARBA" id="ARBA00022989"/>
    </source>
</evidence>
<evidence type="ECO:0000256" key="3">
    <source>
        <dbReference type="ARBA" id="ARBA00022692"/>
    </source>
</evidence>
<keyword evidence="1" id="KW-1003">Cell membrane</keyword>
<evidence type="ECO:0000259" key="7">
    <source>
        <dbReference type="Pfam" id="PF03799"/>
    </source>
</evidence>
<name>A0A0G0YJX9_UNCC2</name>
<sequence length="268" mass="31449">MRRNRKRRQVGRRQLLHKPTKRSFSNKKKIPFKAYLFRIFVIGSLTLFYWFFVSSAFQVKEVKITGLSDEQSIQLKSQVSDFSKGFFKKNYYFISKSSLEKHLKSNMPELKEVTVTKEAKEKDISIKASLRDIAFNWQAMGEKYVVDREGVVVEMGKTKENAINVIDSNNLLLRPGDRVGTPDLMLFIEKVNSSFPQTGYKIVEINITNEFKRELKIKTDGNFQVFFDTTRDPLSQIESLGRVLKEVKKENRTIEYIDLRVENRIFYK</sequence>
<comment type="caution">
    <text evidence="8">The sequence shown here is derived from an EMBL/GenBank/DDBJ whole genome shotgun (WGS) entry which is preliminary data.</text>
</comment>
<dbReference type="AlphaFoldDB" id="A0A0G0YJX9"/>
<dbReference type="Pfam" id="PF03799">
    <property type="entry name" value="FtsQ_DivIB_C"/>
    <property type="match status" value="1"/>
</dbReference>
<dbReference type="EMBL" id="LCBL01000001">
    <property type="protein sequence ID" value="KKS09851.1"/>
    <property type="molecule type" value="Genomic_DNA"/>
</dbReference>
<dbReference type="InterPro" id="IPR045335">
    <property type="entry name" value="FtsQ_C_sf"/>
</dbReference>
<dbReference type="PANTHER" id="PTHR37820">
    <property type="entry name" value="CELL DIVISION PROTEIN DIVIB"/>
    <property type="match status" value="1"/>
</dbReference>
<feature type="domain" description="Cell division protein FtsQ/DivIB C-terminal" evidence="7">
    <location>
        <begin position="137"/>
        <end position="260"/>
    </location>
</feature>
<organism evidence="8 9">
    <name type="scientific">candidate division CPR2 bacterium GW2011_GWC1_41_48</name>
    <dbReference type="NCBI Taxonomy" id="1618344"/>
    <lineage>
        <taxon>Bacteria</taxon>
        <taxon>Bacteria division CPR2</taxon>
    </lineage>
</organism>
<reference evidence="8 9" key="1">
    <citation type="journal article" date="2015" name="Nature">
        <title>rRNA introns, odd ribosomes, and small enigmatic genomes across a large radiation of phyla.</title>
        <authorList>
            <person name="Brown C.T."/>
            <person name="Hug L.A."/>
            <person name="Thomas B.C."/>
            <person name="Sharon I."/>
            <person name="Castelle C.J."/>
            <person name="Singh A."/>
            <person name="Wilkins M.J."/>
            <person name="Williams K.H."/>
            <person name="Banfield J.F."/>
        </authorList>
    </citation>
    <scope>NUCLEOTIDE SEQUENCE [LARGE SCALE GENOMIC DNA]</scope>
</reference>
<evidence type="ECO:0000256" key="1">
    <source>
        <dbReference type="ARBA" id="ARBA00022475"/>
    </source>
</evidence>
<evidence type="ECO:0000256" key="6">
    <source>
        <dbReference type="SAM" id="Phobius"/>
    </source>
</evidence>
<evidence type="ECO:0000256" key="2">
    <source>
        <dbReference type="ARBA" id="ARBA00022618"/>
    </source>
</evidence>
<keyword evidence="6" id="KW-0472">Membrane</keyword>
<keyword evidence="2" id="KW-0132">Cell division</keyword>
<evidence type="ECO:0000313" key="8">
    <source>
        <dbReference type="EMBL" id="KKS09851.1"/>
    </source>
</evidence>
<gene>
    <name evidence="8" type="ORF">UU65_C0001G0256</name>
</gene>
<protein>
    <recommendedName>
        <fullName evidence="7">Cell division protein FtsQ/DivIB C-terminal domain-containing protein</fullName>
    </recommendedName>
</protein>
<dbReference type="Gene3D" id="3.40.50.11690">
    <property type="entry name" value="Cell division protein FtsQ/DivIB"/>
    <property type="match status" value="1"/>
</dbReference>
<keyword evidence="3 6" id="KW-0812">Transmembrane</keyword>
<dbReference type="GO" id="GO:0005886">
    <property type="term" value="C:plasma membrane"/>
    <property type="evidence" value="ECO:0007669"/>
    <property type="project" value="TreeGrafter"/>
</dbReference>
<dbReference type="InterPro" id="IPR005548">
    <property type="entry name" value="Cell_div_FtsQ/DivIB_C"/>
</dbReference>